<organism evidence="10 11">
    <name type="scientific">Anaerococcus nagyae</name>
    <dbReference type="NCBI Taxonomy" id="1755241"/>
    <lineage>
        <taxon>Bacteria</taxon>
        <taxon>Bacillati</taxon>
        <taxon>Bacillota</taxon>
        <taxon>Tissierellia</taxon>
        <taxon>Tissierellales</taxon>
        <taxon>Peptoniphilaceae</taxon>
        <taxon>Anaerococcus</taxon>
    </lineage>
</organism>
<feature type="transmembrane region" description="Helical" evidence="8">
    <location>
        <begin position="81"/>
        <end position="105"/>
    </location>
</feature>
<evidence type="ECO:0000313" key="11">
    <source>
        <dbReference type="Proteomes" id="UP000261011"/>
    </source>
</evidence>
<keyword evidence="7 8" id="KW-0472">Membrane</keyword>
<proteinExistence type="predicted"/>
<comment type="caution">
    <text evidence="10">The sequence shown here is derived from an EMBL/GenBank/DDBJ whole genome shotgun (WGS) entry which is preliminary data.</text>
</comment>
<evidence type="ECO:0000259" key="9">
    <source>
        <dbReference type="Pfam" id="PF18967"/>
    </source>
</evidence>
<keyword evidence="6" id="KW-0051">Antiviral defense</keyword>
<evidence type="ECO:0000313" key="10">
    <source>
        <dbReference type="EMBL" id="RGB77956.1"/>
    </source>
</evidence>
<dbReference type="RefSeq" id="WP_117520031.1">
    <property type="nucleotide sequence ID" value="NZ_QVEU01000001.1"/>
</dbReference>
<evidence type="ECO:0000256" key="6">
    <source>
        <dbReference type="ARBA" id="ARBA00023118"/>
    </source>
</evidence>
<feature type="transmembrane region" description="Helical" evidence="8">
    <location>
        <begin position="179"/>
        <end position="200"/>
    </location>
</feature>
<evidence type="ECO:0000256" key="5">
    <source>
        <dbReference type="ARBA" id="ARBA00022989"/>
    </source>
</evidence>
<feature type="domain" description="Pycsar effector protein" evidence="9">
    <location>
        <begin position="25"/>
        <end position="197"/>
    </location>
</feature>
<protein>
    <recommendedName>
        <fullName evidence="9">Pycsar effector protein domain-containing protein</fullName>
    </recommendedName>
</protein>
<evidence type="ECO:0000256" key="4">
    <source>
        <dbReference type="ARBA" id="ARBA00022741"/>
    </source>
</evidence>
<sequence length="202" mass="23381">MRRKKILTNRKYVKNINNEDYGFSEKTLDMINEWINNSDNKAISVLGFSGVIFTIFFTTNATQPLVELFKMASSNTGFFKFIYLFILSSNIFCILKIILGVYHLIQSIFAHININEFDNMGIITDSIIFFGSISKIDFDEFKFRYNNLNSKDIQEELISQIYINSKIAFYKFSNYNKGLHDLIVGLSSMLVLLTIAFIIVSF</sequence>
<dbReference type="EMBL" id="QVEU01000001">
    <property type="protein sequence ID" value="RGB77956.1"/>
    <property type="molecule type" value="Genomic_DNA"/>
</dbReference>
<evidence type="ECO:0000256" key="8">
    <source>
        <dbReference type="SAM" id="Phobius"/>
    </source>
</evidence>
<reference evidence="10 11" key="1">
    <citation type="submission" date="2018-08" db="EMBL/GenBank/DDBJ databases">
        <title>A genome reference for cultivated species of the human gut microbiota.</title>
        <authorList>
            <person name="Zou Y."/>
            <person name="Xue W."/>
            <person name="Luo G."/>
        </authorList>
    </citation>
    <scope>NUCLEOTIDE SEQUENCE [LARGE SCALE GENOMIC DNA]</scope>
    <source>
        <strain evidence="10 11">OF01-3</strain>
    </source>
</reference>
<dbReference type="Proteomes" id="UP000261011">
    <property type="component" value="Unassembled WGS sequence"/>
</dbReference>
<keyword evidence="11" id="KW-1185">Reference proteome</keyword>
<accession>A0A3E2TKM2</accession>
<evidence type="ECO:0000256" key="1">
    <source>
        <dbReference type="ARBA" id="ARBA00004236"/>
    </source>
</evidence>
<feature type="transmembrane region" description="Helical" evidence="8">
    <location>
        <begin position="42"/>
        <end position="61"/>
    </location>
</feature>
<evidence type="ECO:0000256" key="7">
    <source>
        <dbReference type="ARBA" id="ARBA00023136"/>
    </source>
</evidence>
<keyword evidence="2" id="KW-1003">Cell membrane</keyword>
<keyword evidence="3 8" id="KW-0812">Transmembrane</keyword>
<name>A0A3E2TKM2_9FIRM</name>
<dbReference type="AlphaFoldDB" id="A0A3E2TKM2"/>
<evidence type="ECO:0000256" key="3">
    <source>
        <dbReference type="ARBA" id="ARBA00022692"/>
    </source>
</evidence>
<keyword evidence="4" id="KW-0547">Nucleotide-binding</keyword>
<comment type="subcellular location">
    <subcellularLocation>
        <location evidence="1">Cell membrane</location>
    </subcellularLocation>
</comment>
<dbReference type="InterPro" id="IPR043760">
    <property type="entry name" value="PycTM_dom"/>
</dbReference>
<dbReference type="Pfam" id="PF18967">
    <property type="entry name" value="PycTM"/>
    <property type="match status" value="1"/>
</dbReference>
<gene>
    <name evidence="10" type="ORF">DXA39_00435</name>
</gene>
<keyword evidence="5 8" id="KW-1133">Transmembrane helix</keyword>
<evidence type="ECO:0000256" key="2">
    <source>
        <dbReference type="ARBA" id="ARBA00022475"/>
    </source>
</evidence>